<evidence type="ECO:0000256" key="4">
    <source>
        <dbReference type="ARBA" id="ARBA00022806"/>
    </source>
</evidence>
<evidence type="ECO:0000256" key="1">
    <source>
        <dbReference type="ARBA" id="ARBA00012552"/>
    </source>
</evidence>
<name>A0ABP0ZCS8_9ASCO</name>
<feature type="domain" description="DEAD-box RNA helicase Q" evidence="11">
    <location>
        <begin position="163"/>
        <end position="191"/>
    </location>
</feature>
<proteinExistence type="inferred from homology"/>
<dbReference type="SMART" id="SM00487">
    <property type="entry name" value="DEXDc"/>
    <property type="match status" value="1"/>
</dbReference>
<dbReference type="PANTHER" id="PTHR47958">
    <property type="entry name" value="ATP-DEPENDENT RNA HELICASE DBP3"/>
    <property type="match status" value="1"/>
</dbReference>
<keyword evidence="2 7" id="KW-0547">Nucleotide-binding</keyword>
<evidence type="ECO:0000259" key="11">
    <source>
        <dbReference type="PROSITE" id="PS51195"/>
    </source>
</evidence>
<dbReference type="SUPFAM" id="SSF52540">
    <property type="entry name" value="P-loop containing nucleoside triphosphate hydrolases"/>
    <property type="match status" value="1"/>
</dbReference>
<evidence type="ECO:0000313" key="13">
    <source>
        <dbReference type="Proteomes" id="UP001497383"/>
    </source>
</evidence>
<evidence type="ECO:0000256" key="6">
    <source>
        <dbReference type="PROSITE-ProRule" id="PRU00552"/>
    </source>
</evidence>
<dbReference type="EMBL" id="OZ022405">
    <property type="protein sequence ID" value="CAK9435478.1"/>
    <property type="molecule type" value="Genomic_DNA"/>
</dbReference>
<evidence type="ECO:0000256" key="5">
    <source>
        <dbReference type="ARBA" id="ARBA00022840"/>
    </source>
</evidence>
<dbReference type="InterPro" id="IPR014014">
    <property type="entry name" value="RNA_helicase_DEAD_Q_motif"/>
</dbReference>
<reference evidence="12 13" key="1">
    <citation type="submission" date="2024-03" db="EMBL/GenBank/DDBJ databases">
        <authorList>
            <person name="Brejova B."/>
        </authorList>
    </citation>
    <scope>NUCLEOTIDE SEQUENCE [LARGE SCALE GENOMIC DNA]</scope>
    <source>
        <strain evidence="12 13">CBS 14171</strain>
    </source>
</reference>
<dbReference type="PROSITE" id="PS51195">
    <property type="entry name" value="Q_MOTIF"/>
    <property type="match status" value="1"/>
</dbReference>
<accession>A0ABP0ZCS8</accession>
<dbReference type="PROSITE" id="PS00039">
    <property type="entry name" value="DEAD_ATP_HELICASE"/>
    <property type="match status" value="1"/>
</dbReference>
<evidence type="ECO:0000259" key="9">
    <source>
        <dbReference type="PROSITE" id="PS51192"/>
    </source>
</evidence>
<keyword evidence="13" id="KW-1185">Reference proteome</keyword>
<dbReference type="Pfam" id="PF00270">
    <property type="entry name" value="DEAD"/>
    <property type="match status" value="1"/>
</dbReference>
<keyword evidence="3 7" id="KW-0378">Hydrolase</keyword>
<dbReference type="PROSITE" id="PS51192">
    <property type="entry name" value="HELICASE_ATP_BIND_1"/>
    <property type="match status" value="1"/>
</dbReference>
<feature type="compositionally biased region" description="Basic and acidic residues" evidence="8">
    <location>
        <begin position="120"/>
        <end position="130"/>
    </location>
</feature>
<evidence type="ECO:0000313" key="12">
    <source>
        <dbReference type="EMBL" id="CAK9435478.1"/>
    </source>
</evidence>
<feature type="short sequence motif" description="Q motif" evidence="6">
    <location>
        <begin position="163"/>
        <end position="191"/>
    </location>
</feature>
<keyword evidence="4 7" id="KW-0347">Helicase</keyword>
<evidence type="ECO:0000256" key="2">
    <source>
        <dbReference type="ARBA" id="ARBA00022741"/>
    </source>
</evidence>
<dbReference type="Pfam" id="PF00271">
    <property type="entry name" value="Helicase_C"/>
    <property type="match status" value="1"/>
</dbReference>
<evidence type="ECO:0000256" key="3">
    <source>
        <dbReference type="ARBA" id="ARBA00022801"/>
    </source>
</evidence>
<dbReference type="InterPro" id="IPR014001">
    <property type="entry name" value="Helicase_ATP-bd"/>
</dbReference>
<gene>
    <name evidence="12" type="ORF">LODBEIA_P02050</name>
</gene>
<dbReference type="InterPro" id="IPR001650">
    <property type="entry name" value="Helicase_C-like"/>
</dbReference>
<dbReference type="InterPro" id="IPR011545">
    <property type="entry name" value="DEAD/DEAH_box_helicase_dom"/>
</dbReference>
<dbReference type="GeneID" id="92205401"/>
<dbReference type="Gene3D" id="3.40.50.300">
    <property type="entry name" value="P-loop containing nucleotide triphosphate hydrolases"/>
    <property type="match status" value="2"/>
</dbReference>
<feature type="domain" description="Helicase C-terminal" evidence="10">
    <location>
        <begin position="421"/>
        <end position="572"/>
    </location>
</feature>
<dbReference type="RefSeq" id="XP_066827143.1">
    <property type="nucleotide sequence ID" value="XM_066972006.1"/>
</dbReference>
<dbReference type="InterPro" id="IPR000629">
    <property type="entry name" value="RNA-helicase_DEAD-box_CS"/>
</dbReference>
<dbReference type="EC" id="3.6.4.13" evidence="1"/>
<evidence type="ECO:0000259" key="10">
    <source>
        <dbReference type="PROSITE" id="PS51194"/>
    </source>
</evidence>
<organism evidence="12 13">
    <name type="scientific">Lodderomyces beijingensis</name>
    <dbReference type="NCBI Taxonomy" id="1775926"/>
    <lineage>
        <taxon>Eukaryota</taxon>
        <taxon>Fungi</taxon>
        <taxon>Dikarya</taxon>
        <taxon>Ascomycota</taxon>
        <taxon>Saccharomycotina</taxon>
        <taxon>Pichiomycetes</taxon>
        <taxon>Debaryomycetaceae</taxon>
        <taxon>Candida/Lodderomyces clade</taxon>
        <taxon>Lodderomyces</taxon>
    </lineage>
</organism>
<protein>
    <recommendedName>
        <fullName evidence="1">RNA helicase</fullName>
        <ecNumber evidence="1">3.6.4.13</ecNumber>
    </recommendedName>
</protein>
<feature type="compositionally biased region" description="Acidic residues" evidence="8">
    <location>
        <begin position="101"/>
        <end position="113"/>
    </location>
</feature>
<dbReference type="CDD" id="cd18787">
    <property type="entry name" value="SF2_C_DEAD"/>
    <property type="match status" value="1"/>
</dbReference>
<sequence length="575" mass="65417">MSKRPLSVDEFLRDDEIVPRFVPKSKKAKVEDGGSETIAKPSVNRSHNSKPAPFIKKRTQHRTLAPVPPPRRSEPEKPKSKKFQFDWDANEDTTHGLTPLFDDDDDEDSEDNGNESNDPLAREARSEHWSMKQVSEMVERDWRIFNEDYGITTRGKSIPHAIRYWNESNLNDKIIATLDNFGFVEPTPIQRASIPIALQSRDVVGIAETGSGKTLAFLLPLLNYLQAVDENYMRFEKIKNEPLALILAPTRELALQISREAEKFGKVLGFNVMSIIGGRQYSETLDEIESMRGRGVHIVVGTPGRLLDSIERKMLSFAKCYYLVMDEADRMIDMGFEKDLNKLLDRLPKNEKLSSSIDGRLFHLGKRLTLMYTATISPPVEKITKTYLADPAYVYIGGAGEALDNIDQKFEYLSSLTESSRLSKMLKIVQEQQRKNRQALIIIFANFKHVCDTLSQELENEGLSNVVIHGSKSQEMREYALEQFKKHEVPILIATDVAARGIDVPNVSLVINYQMSQKFEEYIHRIGRTGRAGNTGESFTFLDDDDQGVFMPLKKFLKKGGKKIPEWLYRYNSAA</sequence>
<evidence type="ECO:0000256" key="8">
    <source>
        <dbReference type="SAM" id="MobiDB-lite"/>
    </source>
</evidence>
<evidence type="ECO:0000256" key="7">
    <source>
        <dbReference type="RuleBase" id="RU000492"/>
    </source>
</evidence>
<feature type="region of interest" description="Disordered" evidence="8">
    <location>
        <begin position="25"/>
        <end position="130"/>
    </location>
</feature>
<dbReference type="Proteomes" id="UP001497383">
    <property type="component" value="Chromosome 1"/>
</dbReference>
<dbReference type="InterPro" id="IPR027417">
    <property type="entry name" value="P-loop_NTPase"/>
</dbReference>
<dbReference type="SMART" id="SM00490">
    <property type="entry name" value="HELICc"/>
    <property type="match status" value="1"/>
</dbReference>
<dbReference type="PROSITE" id="PS51194">
    <property type="entry name" value="HELICASE_CTER"/>
    <property type="match status" value="1"/>
</dbReference>
<keyword evidence="5 7" id="KW-0067">ATP-binding</keyword>
<comment type="similarity">
    <text evidence="7">Belongs to the DEAD box helicase family.</text>
</comment>
<feature type="domain" description="Helicase ATP-binding" evidence="9">
    <location>
        <begin position="194"/>
        <end position="394"/>
    </location>
</feature>